<comment type="cofactor">
    <cofactor evidence="3">
        <name>Na(+)</name>
        <dbReference type="ChEBI" id="CHEBI:29101"/>
    </cofactor>
</comment>
<dbReference type="SUPFAM" id="SSF49785">
    <property type="entry name" value="Galactose-binding domain-like"/>
    <property type="match status" value="1"/>
</dbReference>
<evidence type="ECO:0000256" key="9">
    <source>
        <dbReference type="ARBA" id="ARBA00022837"/>
    </source>
</evidence>
<comment type="catalytic activity">
    <reaction evidence="1 12">
        <text>Hydrolysis of terminal non-reducing beta-D-galactose residues in beta-D-galactosides.</text>
        <dbReference type="EC" id="3.2.1.23"/>
    </reaction>
</comment>
<dbReference type="InterPro" id="IPR008979">
    <property type="entry name" value="Galactose-bd-like_sf"/>
</dbReference>
<dbReference type="InterPro" id="IPR036156">
    <property type="entry name" value="Beta-gal/glucu_dom_sf"/>
</dbReference>
<dbReference type="InterPro" id="IPR023230">
    <property type="entry name" value="Glyco_hydro_2_CS"/>
</dbReference>
<dbReference type="InterPro" id="IPR004199">
    <property type="entry name" value="B-gal_small/dom_5"/>
</dbReference>
<evidence type="ECO:0000256" key="6">
    <source>
        <dbReference type="ARBA" id="ARBA00012756"/>
    </source>
</evidence>
<comment type="subunit">
    <text evidence="5">Monomer.</text>
</comment>
<dbReference type="EMBL" id="FMMM01000016">
    <property type="protein sequence ID" value="SCQ18188.1"/>
    <property type="molecule type" value="Genomic_DNA"/>
</dbReference>
<dbReference type="OrthoDB" id="9801077at2"/>
<keyword evidence="10 12" id="KW-0326">Glycosidase</keyword>
<keyword evidence="9" id="KW-0106">Calcium</keyword>
<dbReference type="GO" id="GO:0009341">
    <property type="term" value="C:beta-galactosidase complex"/>
    <property type="evidence" value="ECO:0007669"/>
    <property type="project" value="InterPro"/>
</dbReference>
<dbReference type="Gene3D" id="2.60.40.10">
    <property type="entry name" value="Immunoglobulins"/>
    <property type="match status" value="2"/>
</dbReference>
<sequence length="1044" mass="121144" precursor="true">MKKSIAIFFLWLPATLFAQQSKEWENQIVNQLNRETMHAHFVPYASEEGALLQDSSQLRTYLLNGTWKFHYSKNPASRPVFFYEDRYDVADWADIQVPGSWELQGFDVPIYTDTRYPFPPNPPHVPKEYNPVGSYKTSFRIPESFDGSDILLHFGGVESAFYCWVNGQFVGYSEDSRLSAEFLINQYLKPGLNSLAVEVYRYSDGSYLEAQDYWRYSGIERDVMLIARPAVRVKDFEVKASLTNRYVDGNFEIDVLLDNRREVRGTEIQLNVFDDNKQLIASSRLKARNQSDTLLSFRKIFQQVKPWTAETPHLYTVTVSTVDRKGRVTESFAHRFGFRTVEIKNGMLLLNGVPILIKGVNRHEHNMYTGRTITVESMEEDIRLMKLFNINAVRCSHYPNYPQWYELCDKYGIYLVDEANIESHGMSDHPSVQTLADWENWDIPFRERMMRMMERDKNFTSVITWSLGNESGYGKHFENLYHEAKRRDPSRPVQYEGGHMAGLSDIYCPMYARIWALRQWVNERQKRPFILCEYTHAMGNSVGNLQDYWDLIYKYDNLQGGFIWDWVDQTFARKDDDGRDIWAYGGDMGFVGIVNDSNFCANGLVAADRSLHPHIWEVKHVYRYIHFESVPFSSDLIRITNRHDFIDADIYDYKWEIKADGRILYEGVLDVPSIKPHQSMNVKLPLPSFHKDPNTEYFLHLTAYTRTATPLIPARHTVSAAQWLLPGTRISEETPVQGVLTCQDLDEKVVFQMAGISLSFSKTNGELVSYVTGDKEFLIEGLRPNFWRPMTDNDVANKTGERCAIWNEAGERLILQDFEYTLSRDRQKAMVSASYAMPEQMFICRVTYTVYADGVIKVNFVFEPGEYPLPEMPRLGMYMILKEEFENMTWFGRGPHENYWDRKNSALVDLYSASVWEQYHPYVRAQETANKTDVRWAALQNDKGVGLLIRTTDEPLSVSAWKFPMKALKYIPSGTKRVHGGSIQKQPMVWVNIDSRQMGVGGDTTWGAHTHPEYTITPVKQNYGFLIVPIREQDELISKTKLLR</sequence>
<organism evidence="15 16">
    <name type="scientific">Tannerella forsythia</name>
    <name type="common">Bacteroides forsythus</name>
    <dbReference type="NCBI Taxonomy" id="28112"/>
    <lineage>
        <taxon>Bacteria</taxon>
        <taxon>Pseudomonadati</taxon>
        <taxon>Bacteroidota</taxon>
        <taxon>Bacteroidia</taxon>
        <taxon>Bacteroidales</taxon>
        <taxon>Tannerellaceae</taxon>
        <taxon>Tannerella</taxon>
    </lineage>
</organism>
<dbReference type="Proteomes" id="UP000182057">
    <property type="component" value="Unassembled WGS sequence"/>
</dbReference>
<dbReference type="Gene3D" id="2.60.120.260">
    <property type="entry name" value="Galactose-binding domain-like"/>
    <property type="match status" value="1"/>
</dbReference>
<dbReference type="SUPFAM" id="SSF74650">
    <property type="entry name" value="Galactose mutarotase-like"/>
    <property type="match status" value="1"/>
</dbReference>
<feature type="domain" description="Beta galactosidase small chain/" evidence="14">
    <location>
        <begin position="755"/>
        <end position="1028"/>
    </location>
</feature>
<dbReference type="SMART" id="SM01038">
    <property type="entry name" value="Bgal_small_N"/>
    <property type="match status" value="1"/>
</dbReference>
<dbReference type="PANTHER" id="PTHR46323:SF2">
    <property type="entry name" value="BETA-GALACTOSIDASE"/>
    <property type="match status" value="1"/>
</dbReference>
<dbReference type="InterPro" id="IPR017853">
    <property type="entry name" value="GH"/>
</dbReference>
<evidence type="ECO:0000313" key="15">
    <source>
        <dbReference type="EMBL" id="SCQ18188.1"/>
    </source>
</evidence>
<dbReference type="Pfam" id="PF02836">
    <property type="entry name" value="Glyco_hydro_2_C"/>
    <property type="match status" value="1"/>
</dbReference>
<reference evidence="15 16" key="1">
    <citation type="submission" date="2016-09" db="EMBL/GenBank/DDBJ databases">
        <authorList>
            <person name="Capua I."/>
            <person name="De Benedictis P."/>
            <person name="Joannis T."/>
            <person name="Lombin L.H."/>
            <person name="Cattoli G."/>
        </authorList>
    </citation>
    <scope>NUCLEOTIDE SEQUENCE [LARGE SCALE GENOMIC DNA]</scope>
    <source>
        <strain evidence="15 16">UB20</strain>
    </source>
</reference>
<evidence type="ECO:0000256" key="8">
    <source>
        <dbReference type="ARBA" id="ARBA00022801"/>
    </source>
</evidence>
<dbReference type="Pfam" id="PF16353">
    <property type="entry name" value="LacZ_4"/>
    <property type="match status" value="1"/>
</dbReference>
<dbReference type="FunFam" id="3.20.20.80:FF:000018">
    <property type="entry name" value="Beta-galactosidase"/>
    <property type="match status" value="1"/>
</dbReference>
<dbReference type="PRINTS" id="PR00132">
    <property type="entry name" value="GLHYDRLASE2"/>
</dbReference>
<evidence type="ECO:0000256" key="11">
    <source>
        <dbReference type="ARBA" id="ARBA00032230"/>
    </source>
</evidence>
<feature type="signal peptide" evidence="13">
    <location>
        <begin position="1"/>
        <end position="18"/>
    </location>
</feature>
<protein>
    <recommendedName>
        <fullName evidence="7 12">Beta-galactosidase</fullName>
        <ecNumber evidence="6 12">3.2.1.23</ecNumber>
    </recommendedName>
    <alternativeName>
        <fullName evidence="11 12">Lactase</fullName>
    </alternativeName>
</protein>
<accession>A0A1D3UDS5</accession>
<dbReference type="SUPFAM" id="SSF49303">
    <property type="entry name" value="beta-Galactosidase/glucuronidase domain"/>
    <property type="match status" value="2"/>
</dbReference>
<dbReference type="InterPro" id="IPR006102">
    <property type="entry name" value="Ig-like_GH2"/>
</dbReference>
<dbReference type="InterPro" id="IPR050347">
    <property type="entry name" value="Bact_Beta-galactosidase"/>
</dbReference>
<keyword evidence="8 12" id="KW-0378">Hydrolase</keyword>
<dbReference type="Pfam" id="PF00703">
    <property type="entry name" value="Glyco_hydro_2"/>
    <property type="match status" value="1"/>
</dbReference>
<dbReference type="InterPro" id="IPR006104">
    <property type="entry name" value="Glyco_hydro_2_N"/>
</dbReference>
<evidence type="ECO:0000256" key="2">
    <source>
        <dbReference type="ARBA" id="ARBA00001913"/>
    </source>
</evidence>
<feature type="chain" id="PRO_5008922281" description="Beta-galactosidase" evidence="13">
    <location>
        <begin position="19"/>
        <end position="1044"/>
    </location>
</feature>
<dbReference type="Gene3D" id="2.70.98.10">
    <property type="match status" value="1"/>
</dbReference>
<dbReference type="InterPro" id="IPR032312">
    <property type="entry name" value="LacZ_4"/>
</dbReference>
<dbReference type="GO" id="GO:0005990">
    <property type="term" value="P:lactose catabolic process"/>
    <property type="evidence" value="ECO:0007669"/>
    <property type="project" value="TreeGrafter"/>
</dbReference>
<evidence type="ECO:0000256" key="5">
    <source>
        <dbReference type="ARBA" id="ARBA00011245"/>
    </source>
</evidence>
<evidence type="ECO:0000256" key="12">
    <source>
        <dbReference type="RuleBase" id="RU361154"/>
    </source>
</evidence>
<dbReference type="GO" id="GO:0004565">
    <property type="term" value="F:beta-galactosidase activity"/>
    <property type="evidence" value="ECO:0007669"/>
    <property type="project" value="UniProtKB-EC"/>
</dbReference>
<dbReference type="PANTHER" id="PTHR46323">
    <property type="entry name" value="BETA-GALACTOSIDASE"/>
    <property type="match status" value="1"/>
</dbReference>
<gene>
    <name evidence="15" type="primary">lacZ</name>
    <name evidence="15" type="ORF">TFUB20_00267</name>
</gene>
<dbReference type="InterPro" id="IPR006103">
    <property type="entry name" value="Glyco_hydro_2_cat"/>
</dbReference>
<keyword evidence="13" id="KW-0732">Signal</keyword>
<evidence type="ECO:0000256" key="13">
    <source>
        <dbReference type="SAM" id="SignalP"/>
    </source>
</evidence>
<evidence type="ECO:0000256" key="1">
    <source>
        <dbReference type="ARBA" id="ARBA00001412"/>
    </source>
</evidence>
<dbReference type="SUPFAM" id="SSF51445">
    <property type="entry name" value="(Trans)glycosidases"/>
    <property type="match status" value="1"/>
</dbReference>
<evidence type="ECO:0000256" key="7">
    <source>
        <dbReference type="ARBA" id="ARBA00013303"/>
    </source>
</evidence>
<proteinExistence type="inferred from homology"/>
<comment type="similarity">
    <text evidence="4 12">Belongs to the glycosyl hydrolase 2 family.</text>
</comment>
<dbReference type="EC" id="3.2.1.23" evidence="6 12"/>
<dbReference type="RefSeq" id="WP_074449325.1">
    <property type="nucleotide sequence ID" value="NZ_FMMM01000016.1"/>
</dbReference>
<dbReference type="InterPro" id="IPR006101">
    <property type="entry name" value="Glyco_hydro_2"/>
</dbReference>
<dbReference type="Gene3D" id="3.20.20.80">
    <property type="entry name" value="Glycosidases"/>
    <property type="match status" value="1"/>
</dbReference>
<evidence type="ECO:0000256" key="3">
    <source>
        <dbReference type="ARBA" id="ARBA00001959"/>
    </source>
</evidence>
<dbReference type="PROSITE" id="PS00719">
    <property type="entry name" value="GLYCOSYL_HYDROL_F2_1"/>
    <property type="match status" value="1"/>
</dbReference>
<evidence type="ECO:0000313" key="16">
    <source>
        <dbReference type="Proteomes" id="UP000182057"/>
    </source>
</evidence>
<evidence type="ECO:0000256" key="4">
    <source>
        <dbReference type="ARBA" id="ARBA00007401"/>
    </source>
</evidence>
<dbReference type="InterPro" id="IPR011013">
    <property type="entry name" value="Gal_mutarotase_sf_dom"/>
</dbReference>
<name>A0A1D3UDS5_TANFO</name>
<dbReference type="InterPro" id="IPR013783">
    <property type="entry name" value="Ig-like_fold"/>
</dbReference>
<comment type="cofactor">
    <cofactor evidence="2">
        <name>Ca(2+)</name>
        <dbReference type="ChEBI" id="CHEBI:29108"/>
    </cofactor>
</comment>
<dbReference type="GO" id="GO:0030246">
    <property type="term" value="F:carbohydrate binding"/>
    <property type="evidence" value="ECO:0007669"/>
    <property type="project" value="InterPro"/>
</dbReference>
<dbReference type="AlphaFoldDB" id="A0A1D3UDS5"/>
<evidence type="ECO:0000259" key="14">
    <source>
        <dbReference type="SMART" id="SM01038"/>
    </source>
</evidence>
<evidence type="ECO:0000256" key="10">
    <source>
        <dbReference type="ARBA" id="ARBA00023295"/>
    </source>
</evidence>
<dbReference type="Pfam" id="PF02837">
    <property type="entry name" value="Glyco_hydro_2_N"/>
    <property type="match status" value="1"/>
</dbReference>
<dbReference type="Pfam" id="PF02929">
    <property type="entry name" value="Bgal_small_N"/>
    <property type="match status" value="1"/>
</dbReference>
<dbReference type="InterPro" id="IPR014718">
    <property type="entry name" value="GH-type_carb-bd"/>
</dbReference>